<protein>
    <submittedName>
        <fullName evidence="1">Uncharacterized protein</fullName>
    </submittedName>
</protein>
<dbReference type="AlphaFoldDB" id="A0A167IES9"/>
<accession>A0A167IES9</accession>
<name>A0A167IES9_9GAMM</name>
<organism evidence="1 2">
    <name type="scientific">Pseudoalteromonas luteoviolacea CPMOR-1</name>
    <dbReference type="NCBI Taxonomy" id="1365248"/>
    <lineage>
        <taxon>Bacteria</taxon>
        <taxon>Pseudomonadati</taxon>
        <taxon>Pseudomonadota</taxon>
        <taxon>Gammaproteobacteria</taxon>
        <taxon>Alteromonadales</taxon>
        <taxon>Pseudoalteromonadaceae</taxon>
        <taxon>Pseudoalteromonas</taxon>
    </lineage>
</organism>
<evidence type="ECO:0000313" key="1">
    <source>
        <dbReference type="EMBL" id="KZN59275.1"/>
    </source>
</evidence>
<evidence type="ECO:0000313" key="2">
    <source>
        <dbReference type="Proteomes" id="UP000076486"/>
    </source>
</evidence>
<dbReference type="Proteomes" id="UP000076486">
    <property type="component" value="Unassembled WGS sequence"/>
</dbReference>
<dbReference type="EMBL" id="AUYC01000062">
    <property type="protein sequence ID" value="KZN59275.1"/>
    <property type="molecule type" value="Genomic_DNA"/>
</dbReference>
<comment type="caution">
    <text evidence="1">The sequence shown here is derived from an EMBL/GenBank/DDBJ whole genome shotgun (WGS) entry which is preliminary data.</text>
</comment>
<dbReference type="PATRIC" id="fig|1365248.3.peg.4596"/>
<gene>
    <name evidence="1" type="ORF">N473_03710</name>
</gene>
<reference evidence="1 2" key="1">
    <citation type="submission" date="2013-07" db="EMBL/GenBank/DDBJ databases">
        <title>Comparative Genomic and Metabolomic Analysis of Twelve Strains of Pseudoalteromonas luteoviolacea.</title>
        <authorList>
            <person name="Vynne N.G."/>
            <person name="Mansson M."/>
            <person name="Gram L."/>
        </authorList>
    </citation>
    <scope>NUCLEOTIDE SEQUENCE [LARGE SCALE GENOMIC DNA]</scope>
    <source>
        <strain evidence="1 2">CPMOR-1</strain>
    </source>
</reference>
<sequence>MWATNSKTMNITQAELAKKMIKLVDHGIFISWASNKSDTPVIKLLIIFMRLGHSSATYFGAIDRLTNKHKEQA</sequence>
<proteinExistence type="predicted"/>